<dbReference type="Pfam" id="PF00440">
    <property type="entry name" value="TetR_N"/>
    <property type="match status" value="1"/>
</dbReference>
<dbReference type="Pfam" id="PF21993">
    <property type="entry name" value="TetR_C_13_2"/>
    <property type="match status" value="1"/>
</dbReference>
<dbReference type="AlphaFoldDB" id="A0AA42W888"/>
<sequence length="201" mass="21565">MAGPVMRYDNGHKRETRIRILKTAAEAVRADGPDRIGVAAVMRQAGMTHGGFYAHFNSKDALVEASIEHMFDEALARAQKRMDGRPPADGLAAYVDAYLSTAHCEARAHGCPLVALAADLPRQSDACRQAYAAGLRRLVQALAGRLADAGYPEAEPLARSVLAELVGAVSLARCETDAQRANAMLADARRLLKARLGLEQC</sequence>
<comment type="caution">
    <text evidence="6">The sequence shown here is derived from an EMBL/GenBank/DDBJ whole genome shotgun (WGS) entry which is preliminary data.</text>
</comment>
<dbReference type="PRINTS" id="PR00455">
    <property type="entry name" value="HTHTETR"/>
</dbReference>
<organism evidence="6 7">
    <name type="scientific">Achromobacter marplatensis</name>
    <dbReference type="NCBI Taxonomy" id="470868"/>
    <lineage>
        <taxon>Bacteria</taxon>
        <taxon>Pseudomonadati</taxon>
        <taxon>Pseudomonadota</taxon>
        <taxon>Betaproteobacteria</taxon>
        <taxon>Burkholderiales</taxon>
        <taxon>Alcaligenaceae</taxon>
        <taxon>Achromobacter</taxon>
    </lineage>
</organism>
<feature type="DNA-binding region" description="H-T-H motif" evidence="4">
    <location>
        <begin position="37"/>
        <end position="56"/>
    </location>
</feature>
<dbReference type="SUPFAM" id="SSF48498">
    <property type="entry name" value="Tetracyclin repressor-like, C-terminal domain"/>
    <property type="match status" value="1"/>
</dbReference>
<evidence type="ECO:0000259" key="5">
    <source>
        <dbReference type="PROSITE" id="PS50977"/>
    </source>
</evidence>
<dbReference type="PANTHER" id="PTHR47506:SF7">
    <property type="entry name" value="TRANSCRIPTIONAL REGULATORY PROTEIN"/>
    <property type="match status" value="1"/>
</dbReference>
<dbReference type="PANTHER" id="PTHR47506">
    <property type="entry name" value="TRANSCRIPTIONAL REGULATORY PROTEIN"/>
    <property type="match status" value="1"/>
</dbReference>
<evidence type="ECO:0000256" key="2">
    <source>
        <dbReference type="ARBA" id="ARBA00023125"/>
    </source>
</evidence>
<dbReference type="InterPro" id="IPR009057">
    <property type="entry name" value="Homeodomain-like_sf"/>
</dbReference>
<accession>A0AA42W888</accession>
<dbReference type="SUPFAM" id="SSF46689">
    <property type="entry name" value="Homeodomain-like"/>
    <property type="match status" value="1"/>
</dbReference>
<protein>
    <submittedName>
        <fullName evidence="6">TetR/AcrR family transcriptional regulator</fullName>
    </submittedName>
</protein>
<evidence type="ECO:0000313" key="7">
    <source>
        <dbReference type="Proteomes" id="UP001161276"/>
    </source>
</evidence>
<evidence type="ECO:0000256" key="4">
    <source>
        <dbReference type="PROSITE-ProRule" id="PRU00335"/>
    </source>
</evidence>
<dbReference type="Gene3D" id="1.10.357.10">
    <property type="entry name" value="Tetracycline Repressor, domain 2"/>
    <property type="match status" value="1"/>
</dbReference>
<dbReference type="GO" id="GO:0003677">
    <property type="term" value="F:DNA binding"/>
    <property type="evidence" value="ECO:0007669"/>
    <property type="project" value="UniProtKB-UniRule"/>
</dbReference>
<evidence type="ECO:0000256" key="3">
    <source>
        <dbReference type="ARBA" id="ARBA00023163"/>
    </source>
</evidence>
<proteinExistence type="predicted"/>
<gene>
    <name evidence="6" type="ORF">N5K24_04905</name>
</gene>
<dbReference type="RefSeq" id="WP_280025980.1">
    <property type="nucleotide sequence ID" value="NZ_JAOCKG010000002.1"/>
</dbReference>
<evidence type="ECO:0000313" key="6">
    <source>
        <dbReference type="EMBL" id="MDH2049718.1"/>
    </source>
</evidence>
<dbReference type="InterPro" id="IPR036271">
    <property type="entry name" value="Tet_transcr_reg_TetR-rel_C_sf"/>
</dbReference>
<keyword evidence="3" id="KW-0804">Transcription</keyword>
<dbReference type="Proteomes" id="UP001161276">
    <property type="component" value="Unassembled WGS sequence"/>
</dbReference>
<dbReference type="Gene3D" id="1.10.10.60">
    <property type="entry name" value="Homeodomain-like"/>
    <property type="match status" value="1"/>
</dbReference>
<evidence type="ECO:0000256" key="1">
    <source>
        <dbReference type="ARBA" id="ARBA00023015"/>
    </source>
</evidence>
<keyword evidence="2 4" id="KW-0238">DNA-binding</keyword>
<dbReference type="InterPro" id="IPR001647">
    <property type="entry name" value="HTH_TetR"/>
</dbReference>
<dbReference type="InterPro" id="IPR054156">
    <property type="entry name" value="YxaF_TetR_C"/>
</dbReference>
<dbReference type="PROSITE" id="PS50977">
    <property type="entry name" value="HTH_TETR_2"/>
    <property type="match status" value="1"/>
</dbReference>
<name>A0AA42W888_9BURK</name>
<reference evidence="6" key="1">
    <citation type="submission" date="2022-09" db="EMBL/GenBank/DDBJ databases">
        <title>Intensive care unit water sources are persistently colonized with multi-drug resistant bacteria and are the site of extensive horizontal gene transfer of antibiotic resistance genes.</title>
        <authorList>
            <person name="Diorio-Toth L."/>
        </authorList>
    </citation>
    <scope>NUCLEOTIDE SEQUENCE</scope>
    <source>
        <strain evidence="6">GD03676</strain>
    </source>
</reference>
<feature type="domain" description="HTH tetR-type" evidence="5">
    <location>
        <begin position="14"/>
        <end position="74"/>
    </location>
</feature>
<dbReference type="EMBL" id="JAOCKG010000002">
    <property type="protein sequence ID" value="MDH2049718.1"/>
    <property type="molecule type" value="Genomic_DNA"/>
</dbReference>
<keyword evidence="1" id="KW-0805">Transcription regulation</keyword>